<dbReference type="PANTHER" id="PTHR21467">
    <property type="entry name" value="PROTEIN PHOSPHATASE 4 REGULATORY SUBUNIT 4 PPP4R4"/>
    <property type="match status" value="1"/>
</dbReference>
<accession>A0ABQ8TAT2</accession>
<dbReference type="Gene3D" id="3.30.420.10">
    <property type="entry name" value="Ribonuclease H-like superfamily/Ribonuclease H"/>
    <property type="match status" value="1"/>
</dbReference>
<dbReference type="InterPro" id="IPR039918">
    <property type="entry name" value="PPP4R4"/>
</dbReference>
<reference evidence="1 2" key="1">
    <citation type="journal article" date="2022" name="Allergy">
        <title>Genome assembly and annotation of Periplaneta americana reveal a comprehensive cockroach allergen profile.</title>
        <authorList>
            <person name="Wang L."/>
            <person name="Xiong Q."/>
            <person name="Saelim N."/>
            <person name="Wang L."/>
            <person name="Nong W."/>
            <person name="Wan A.T."/>
            <person name="Shi M."/>
            <person name="Liu X."/>
            <person name="Cao Q."/>
            <person name="Hui J.H.L."/>
            <person name="Sookrung N."/>
            <person name="Leung T.F."/>
            <person name="Tungtrongchitr A."/>
            <person name="Tsui S.K.W."/>
        </authorList>
    </citation>
    <scope>NUCLEOTIDE SEQUENCE [LARGE SCALE GENOMIC DNA]</scope>
    <source>
        <strain evidence="1">PWHHKU_190912</strain>
    </source>
</reference>
<dbReference type="SUPFAM" id="SSF53098">
    <property type="entry name" value="Ribonuclease H-like"/>
    <property type="match status" value="1"/>
</dbReference>
<keyword evidence="2" id="KW-1185">Reference proteome</keyword>
<dbReference type="SUPFAM" id="SSF48371">
    <property type="entry name" value="ARM repeat"/>
    <property type="match status" value="1"/>
</dbReference>
<protein>
    <recommendedName>
        <fullName evidence="3">RNase H type-1 domain-containing protein</fullName>
    </recommendedName>
</protein>
<dbReference type="InterPro" id="IPR011989">
    <property type="entry name" value="ARM-like"/>
</dbReference>
<dbReference type="Proteomes" id="UP001148838">
    <property type="component" value="Unassembled WGS sequence"/>
</dbReference>
<name>A0ABQ8TAT2_PERAM</name>
<evidence type="ECO:0000313" key="2">
    <source>
        <dbReference type="Proteomes" id="UP001148838"/>
    </source>
</evidence>
<dbReference type="InterPro" id="IPR012337">
    <property type="entry name" value="RNaseH-like_sf"/>
</dbReference>
<organism evidence="1 2">
    <name type="scientific">Periplaneta americana</name>
    <name type="common">American cockroach</name>
    <name type="synonym">Blatta americana</name>
    <dbReference type="NCBI Taxonomy" id="6978"/>
    <lineage>
        <taxon>Eukaryota</taxon>
        <taxon>Metazoa</taxon>
        <taxon>Ecdysozoa</taxon>
        <taxon>Arthropoda</taxon>
        <taxon>Hexapoda</taxon>
        <taxon>Insecta</taxon>
        <taxon>Pterygota</taxon>
        <taxon>Neoptera</taxon>
        <taxon>Polyneoptera</taxon>
        <taxon>Dictyoptera</taxon>
        <taxon>Blattodea</taxon>
        <taxon>Blattoidea</taxon>
        <taxon>Blattidae</taxon>
        <taxon>Blattinae</taxon>
        <taxon>Periplaneta</taxon>
    </lineage>
</organism>
<gene>
    <name evidence="1" type="ORF">ANN_04724</name>
</gene>
<dbReference type="PANTHER" id="PTHR21467:SF0">
    <property type="entry name" value="SERINE_THREONINE-PROTEIN PHOSPHATASE 4 REGULATORY SUBUNIT 4"/>
    <property type="match status" value="1"/>
</dbReference>
<dbReference type="Gene3D" id="1.25.10.10">
    <property type="entry name" value="Leucine-rich Repeat Variant"/>
    <property type="match status" value="1"/>
</dbReference>
<proteinExistence type="predicted"/>
<sequence length="720" mass="81374">MGVYGQEKITMTALREGEMSIKLEVHTKEDIKKLNKIVHLQWIPSHCGIAGNEAADFLAKKGTTIPLSYSDMLPFHRASTNISSRVRQCFHKSLEDQIKDKHWKDALNSTLPKWPRREAVATVRTAVGHDCLANHLHLLGVLTSPHCMLCGCFDTMDSNHIKTCPALSSVSFIASVLGSSSTILKPELIKLLRDDAEEVLQGLVPRLGQTMVLLSKAGSFSPEFMVSRRITVVSTRLRLLSYEHVCQECERKLKKPAPIRANIRMLVNKFKRAESFLDEKHSGRPQTSANDVPLLQHATECSPGTSTRCLSNELDIPRTTVWRVLRFTLHKLVYHPQVLHHLEQEDYAAHQGMCHDLLEAVANENLMNHILLSDEATFHTCDRVSRITVEYEPTSNLMLLTNDKGIHPELLVYTACFKNPQSLDKMDTTVLDVGRALLKCETEISMTTNWRLHAMILGQLECLPHCMPSDFIHSHFIPVIFNRIHVARPVPCRMAAARTMLVFLRYNIKQTQKSAIRSRIDTDLRNSDSCYKRMLFVKMCATAMDLFSRRYFKEYFFMSLIGLSEDRVPNIRLKLVTMLPKLKAMLSLPADRKLLTSLEACIRNLLLLEKDRDVMAQLRITIQALDAIEVRMDVSGTVPATTKEDIEDQKKAEEEAKLCAGIVPAGKRKAAGNQMDIKGISDVFNGGERNWPPYPIISRLSCFMHDALLVSRGSNLSLDS</sequence>
<evidence type="ECO:0000313" key="1">
    <source>
        <dbReference type="EMBL" id="KAJ4443074.1"/>
    </source>
</evidence>
<evidence type="ECO:0008006" key="3">
    <source>
        <dbReference type="Google" id="ProtNLM"/>
    </source>
</evidence>
<dbReference type="InterPro" id="IPR036397">
    <property type="entry name" value="RNaseH_sf"/>
</dbReference>
<comment type="caution">
    <text evidence="1">The sequence shown here is derived from an EMBL/GenBank/DDBJ whole genome shotgun (WGS) entry which is preliminary data.</text>
</comment>
<dbReference type="EMBL" id="JAJSOF020000013">
    <property type="protein sequence ID" value="KAJ4443074.1"/>
    <property type="molecule type" value="Genomic_DNA"/>
</dbReference>
<dbReference type="InterPro" id="IPR016024">
    <property type="entry name" value="ARM-type_fold"/>
</dbReference>